<dbReference type="STRING" id="652787.SAMN05216490_0938"/>
<reference evidence="1 2" key="1">
    <citation type="submission" date="2016-10" db="EMBL/GenBank/DDBJ databases">
        <authorList>
            <person name="de Groot N.N."/>
        </authorList>
    </citation>
    <scope>NUCLEOTIDE SEQUENCE [LARGE SCALE GENOMIC DNA]</scope>
    <source>
        <strain evidence="1 2">MP1X4</strain>
    </source>
</reference>
<organism evidence="1 2">
    <name type="scientific">Mucilaginibacter mallensis</name>
    <dbReference type="NCBI Taxonomy" id="652787"/>
    <lineage>
        <taxon>Bacteria</taxon>
        <taxon>Pseudomonadati</taxon>
        <taxon>Bacteroidota</taxon>
        <taxon>Sphingobacteriia</taxon>
        <taxon>Sphingobacteriales</taxon>
        <taxon>Sphingobacteriaceae</taxon>
        <taxon>Mucilaginibacter</taxon>
    </lineage>
</organism>
<protein>
    <submittedName>
        <fullName evidence="1">Uncharacterized protein</fullName>
    </submittedName>
</protein>
<evidence type="ECO:0000313" key="1">
    <source>
        <dbReference type="EMBL" id="SDS31801.1"/>
    </source>
</evidence>
<accession>A0A1H1R7W5</accession>
<gene>
    <name evidence="1" type="ORF">SAMN05216490_0938</name>
</gene>
<proteinExistence type="predicted"/>
<evidence type="ECO:0000313" key="2">
    <source>
        <dbReference type="Proteomes" id="UP000199679"/>
    </source>
</evidence>
<dbReference type="RefSeq" id="WP_091369810.1">
    <property type="nucleotide sequence ID" value="NZ_LT629740.1"/>
</dbReference>
<name>A0A1H1R7W5_MUCMA</name>
<keyword evidence="2" id="KW-1185">Reference proteome</keyword>
<sequence>MNKPRLITILLCIIVLGLVVQKNSHSEGLNFAELDNNDDARLSEQQKVIDSLTAVYQDRPVTAFTIEHFIDKSSPIFVYSGSGTKVLDTLANSDHVQLISTAFFNGEPNAKVKTSKGITGYIYYFHIKEFEEVLKLKGLETED</sequence>
<dbReference type="EMBL" id="LT629740">
    <property type="protein sequence ID" value="SDS31801.1"/>
    <property type="molecule type" value="Genomic_DNA"/>
</dbReference>
<dbReference type="Proteomes" id="UP000199679">
    <property type="component" value="Chromosome I"/>
</dbReference>
<dbReference type="AlphaFoldDB" id="A0A1H1R7W5"/>